<dbReference type="AlphaFoldDB" id="A0A5P3XIJ1"/>
<reference evidence="1 2" key="1">
    <citation type="submission" date="2018-09" db="EMBL/GenBank/DDBJ databases">
        <title>A clostridial neurotoxin that targets Anopheles mosquitoes.</title>
        <authorList>
            <person name="Contreras E."/>
            <person name="Masuyer G."/>
            <person name="Qureshi N."/>
            <person name="Chawla S."/>
            <person name="Lim H.L."/>
            <person name="Chen J."/>
            <person name="Stenmark P."/>
            <person name="Gill S."/>
        </authorList>
    </citation>
    <scope>NUCLEOTIDE SEQUENCE [LARGE SCALE GENOMIC DNA]</scope>
    <source>
        <strain evidence="1 2">Cbm</strain>
    </source>
</reference>
<evidence type="ECO:0000313" key="1">
    <source>
        <dbReference type="EMBL" id="QEZ70199.1"/>
    </source>
</evidence>
<name>A0A5P3XIJ1_PARBF</name>
<evidence type="ECO:0000313" key="2">
    <source>
        <dbReference type="Proteomes" id="UP000326961"/>
    </source>
</evidence>
<accession>A0A5P3XIJ1</accession>
<dbReference type="Proteomes" id="UP000326961">
    <property type="component" value="Chromosome"/>
</dbReference>
<protein>
    <submittedName>
        <fullName evidence="1">Uncharacterized protein</fullName>
    </submittedName>
</protein>
<dbReference type="RefSeq" id="WP_150887109.1">
    <property type="nucleotide sequence ID" value="NZ_BROL01000012.1"/>
</dbReference>
<organism evidence="1 2">
    <name type="scientific">Paraclostridium bifermentans</name>
    <name type="common">Clostridium bifermentans</name>
    <dbReference type="NCBI Taxonomy" id="1490"/>
    <lineage>
        <taxon>Bacteria</taxon>
        <taxon>Bacillati</taxon>
        <taxon>Bacillota</taxon>
        <taxon>Clostridia</taxon>
        <taxon>Peptostreptococcales</taxon>
        <taxon>Peptostreptococcaceae</taxon>
        <taxon>Paraclostridium</taxon>
    </lineage>
</organism>
<proteinExistence type="predicted"/>
<sequence length="189" mass="22619">MKIKFDLFRRENSNCNEKNYIAENNKSYLNRKYAGYSYLKEFNLNKDYLDKSDFESGGKGFLKKIDWAKSSDRIKEIKSLNEEDCYTSEFKKNSLYYKSIYICPSCNSHMLYKIRAYNIDTEFKNKNKRIHHIYTCPDCKIFLASIRIYSKIHSRWIGNKLSNYALISDSYPRLKYKKILNYTEGLHSD</sequence>
<dbReference type="EMBL" id="CP032452">
    <property type="protein sequence ID" value="QEZ70199.1"/>
    <property type="molecule type" value="Genomic_DNA"/>
</dbReference>
<gene>
    <name evidence="1" type="ORF">D4A35_15335</name>
</gene>